<name>A0A8A3PJH5_9HELO</name>
<feature type="compositionally biased region" description="Pro residues" evidence="1">
    <location>
        <begin position="43"/>
        <end position="52"/>
    </location>
</feature>
<evidence type="ECO:0000313" key="4">
    <source>
        <dbReference type="Proteomes" id="UP000672032"/>
    </source>
</evidence>
<feature type="region of interest" description="Disordered" evidence="1">
    <location>
        <begin position="142"/>
        <end position="161"/>
    </location>
</feature>
<feature type="region of interest" description="Disordered" evidence="1">
    <location>
        <begin position="1"/>
        <end position="130"/>
    </location>
</feature>
<sequence>MASMADNSQSNLSLSVASNSGNDNVNVLPVTPPRNRKMALGKPKPPPTPTTPTTPTTPSKSINSVTATGPKRDSKLLVSNIGFSPPTPDHTSKTDSTKIPNGTHLSSISAPSFESPPSKTLTSSPAPPVLVSSSTIKHASDDEYATSIPGTDTTSSFSRTSVPSSISDLDGSFEKLSLSPTSAPIFNSLSSTLPPCDLCAQFNFHSTNAQNKRVVDHRQTLDFYRKWTSHFKSKLCNVPINVNTMPIYHANEPKILNRQNSSLIKCEVDAAKAEMNYVADYLLGLPLPCLRNDTLLYRVHTDESKSPYSPDMGIRCSGWSSNLINNIPSQRQIDGRAFKDHCNETDDASPYISVHTSVARLVRLIDAYRYHRYASSKVFVISLNRLEQLGIKAKCTKGILYSFGGIYRTTGDDRVKYVTDSHWLVEQWVPDQAIVAEMSCRNFLAVAEIEGISKEAVSDHPDTGKLDPELEARNIELHKWSVRSIRVGDSARRRRILGKSPAACQISGIQMTILQQ</sequence>
<feature type="domain" description="DUF7587" evidence="2">
    <location>
        <begin position="293"/>
        <end position="441"/>
    </location>
</feature>
<reference evidence="3" key="1">
    <citation type="submission" date="2020-10" db="EMBL/GenBank/DDBJ databases">
        <title>Genome Sequence of Monilinia vaccinii-corymbosi Sheds Light on Mummy Berry Disease Infection of Blueberry and Mating Type.</title>
        <authorList>
            <person name="Yow A.G."/>
            <person name="Zhang Y."/>
            <person name="Bansal K."/>
            <person name="Eacker S.M."/>
            <person name="Sullivan S."/>
            <person name="Liachko I."/>
            <person name="Cubeta M.A."/>
            <person name="Rollins J.A."/>
            <person name="Ashrafi H."/>
        </authorList>
    </citation>
    <scope>NUCLEOTIDE SEQUENCE</scope>
    <source>
        <strain evidence="3">RL-1</strain>
    </source>
</reference>
<accession>A0A8A3PJH5</accession>
<evidence type="ECO:0000256" key="1">
    <source>
        <dbReference type="SAM" id="MobiDB-lite"/>
    </source>
</evidence>
<dbReference type="InterPro" id="IPR056009">
    <property type="entry name" value="DUF7587"/>
</dbReference>
<evidence type="ECO:0000259" key="2">
    <source>
        <dbReference type="Pfam" id="PF24494"/>
    </source>
</evidence>
<gene>
    <name evidence="3" type="ORF">DSL72_008342</name>
</gene>
<dbReference type="EMBL" id="CP063409">
    <property type="protein sequence ID" value="QSZ35472.1"/>
    <property type="molecule type" value="Genomic_DNA"/>
</dbReference>
<feature type="compositionally biased region" description="Polar residues" evidence="1">
    <location>
        <begin position="1"/>
        <end position="25"/>
    </location>
</feature>
<feature type="compositionally biased region" description="Polar residues" evidence="1">
    <location>
        <begin position="97"/>
        <end position="120"/>
    </location>
</feature>
<organism evidence="3 4">
    <name type="scientific">Monilinia vaccinii-corymbosi</name>
    <dbReference type="NCBI Taxonomy" id="61207"/>
    <lineage>
        <taxon>Eukaryota</taxon>
        <taxon>Fungi</taxon>
        <taxon>Dikarya</taxon>
        <taxon>Ascomycota</taxon>
        <taxon>Pezizomycotina</taxon>
        <taxon>Leotiomycetes</taxon>
        <taxon>Helotiales</taxon>
        <taxon>Sclerotiniaceae</taxon>
        <taxon>Monilinia</taxon>
    </lineage>
</organism>
<proteinExistence type="predicted"/>
<dbReference type="Pfam" id="PF24494">
    <property type="entry name" value="DUF7587"/>
    <property type="match status" value="1"/>
</dbReference>
<dbReference type="Proteomes" id="UP000672032">
    <property type="component" value="Chromosome 5"/>
</dbReference>
<keyword evidence="4" id="KW-1185">Reference proteome</keyword>
<feature type="compositionally biased region" description="Low complexity" evidence="1">
    <location>
        <begin position="121"/>
        <end position="130"/>
    </location>
</feature>
<dbReference type="AlphaFoldDB" id="A0A8A3PJH5"/>
<dbReference type="OrthoDB" id="3550470at2759"/>
<evidence type="ECO:0000313" key="3">
    <source>
        <dbReference type="EMBL" id="QSZ35472.1"/>
    </source>
</evidence>
<protein>
    <recommendedName>
        <fullName evidence="2">DUF7587 domain-containing protein</fullName>
    </recommendedName>
</protein>